<evidence type="ECO:0008006" key="4">
    <source>
        <dbReference type="Google" id="ProtNLM"/>
    </source>
</evidence>
<dbReference type="InterPro" id="IPR009061">
    <property type="entry name" value="DNA-bd_dom_put_sf"/>
</dbReference>
<dbReference type="OrthoDB" id="1525365at2"/>
<dbReference type="InterPro" id="IPR052931">
    <property type="entry name" value="Prophage_regulatory_activator"/>
</dbReference>
<protein>
    <recommendedName>
        <fullName evidence="4">Prophage CP4-57 regulatory protein (AlpA)</fullName>
    </recommendedName>
</protein>
<evidence type="ECO:0000313" key="2">
    <source>
        <dbReference type="EMBL" id="VIO72468.1"/>
    </source>
</evidence>
<dbReference type="PANTHER" id="PTHR36154">
    <property type="entry name" value="DNA-BINDING TRANSCRIPTIONAL ACTIVATOR ALPA"/>
    <property type="match status" value="1"/>
</dbReference>
<gene>
    <name evidence="2" type="ORF">CI1B_41130</name>
</gene>
<dbReference type="Gene3D" id="1.10.238.160">
    <property type="match status" value="1"/>
</dbReference>
<proteinExistence type="predicted"/>
<dbReference type="EMBL" id="CAADFC020000016">
    <property type="protein sequence ID" value="VIO72468.1"/>
    <property type="molecule type" value="Genomic_DNA"/>
</dbReference>
<keyword evidence="3" id="KW-1185">Reference proteome</keyword>
<organism evidence="2 3">
    <name type="scientific">Bradyrhizobium ivorense</name>
    <dbReference type="NCBI Taxonomy" id="2511166"/>
    <lineage>
        <taxon>Bacteria</taxon>
        <taxon>Pseudomonadati</taxon>
        <taxon>Pseudomonadota</taxon>
        <taxon>Alphaproteobacteria</taxon>
        <taxon>Hyphomicrobiales</taxon>
        <taxon>Nitrobacteraceae</taxon>
        <taxon>Bradyrhizobium</taxon>
    </lineage>
</organism>
<dbReference type="SUPFAM" id="SSF46955">
    <property type="entry name" value="Putative DNA-binding domain"/>
    <property type="match status" value="1"/>
</dbReference>
<accession>A0A508TG01</accession>
<evidence type="ECO:0000313" key="3">
    <source>
        <dbReference type="Proteomes" id="UP000328092"/>
    </source>
</evidence>
<feature type="compositionally biased region" description="Basic and acidic residues" evidence="1">
    <location>
        <begin position="86"/>
        <end position="95"/>
    </location>
</feature>
<evidence type="ECO:0000256" key="1">
    <source>
        <dbReference type="SAM" id="MobiDB-lite"/>
    </source>
</evidence>
<dbReference type="InterPro" id="IPR010260">
    <property type="entry name" value="AlpA"/>
</dbReference>
<comment type="caution">
    <text evidence="2">The sequence shown here is derived from an EMBL/GenBank/DDBJ whole genome shotgun (WGS) entry which is preliminary data.</text>
</comment>
<dbReference type="RefSeq" id="WP_139861360.1">
    <property type="nucleotide sequence ID" value="NZ_CAADFC020000016.1"/>
</dbReference>
<name>A0A508TG01_9BRAD</name>
<dbReference type="PANTHER" id="PTHR36154:SF1">
    <property type="entry name" value="DNA-BINDING TRANSCRIPTIONAL ACTIVATOR ALPA"/>
    <property type="match status" value="1"/>
</dbReference>
<feature type="region of interest" description="Disordered" evidence="1">
    <location>
        <begin position="72"/>
        <end position="95"/>
    </location>
</feature>
<dbReference type="AlphaFoldDB" id="A0A508TG01"/>
<sequence>MAKANPGDALRRTIRRHQLREMIPLADSTIYEMEQRGEFPRRFALSPRCIVWDLAEVEAWLLARRAVPIRRAQHPDVAKRKTRPVKGRDQAPSEA</sequence>
<dbReference type="Proteomes" id="UP000328092">
    <property type="component" value="Unassembled WGS sequence"/>
</dbReference>
<reference evidence="2" key="1">
    <citation type="submission" date="2019-02" db="EMBL/GenBank/DDBJ databases">
        <authorList>
            <person name="Pothier F.J."/>
        </authorList>
    </citation>
    <scope>NUCLEOTIDE SEQUENCE</scope>
    <source>
        <strain evidence="2">CI-1B</strain>
    </source>
</reference>
<dbReference type="Pfam" id="PF05930">
    <property type="entry name" value="Phage_AlpA"/>
    <property type="match status" value="1"/>
</dbReference>